<proteinExistence type="predicted"/>
<dbReference type="Proteomes" id="UP000320580">
    <property type="component" value="Chromosome"/>
</dbReference>
<name>A0A5B8IHN9_9ACTN</name>
<dbReference type="OrthoDB" id="4252340at2"/>
<organism evidence="1 2">
    <name type="scientific">Streptomyces qinzhouensis</name>
    <dbReference type="NCBI Taxonomy" id="2599401"/>
    <lineage>
        <taxon>Bacteria</taxon>
        <taxon>Bacillati</taxon>
        <taxon>Actinomycetota</taxon>
        <taxon>Actinomycetes</taxon>
        <taxon>Kitasatosporales</taxon>
        <taxon>Streptomycetaceae</taxon>
        <taxon>Streptomyces</taxon>
    </lineage>
</organism>
<dbReference type="EMBL" id="CP042266">
    <property type="protein sequence ID" value="QDY78168.1"/>
    <property type="molecule type" value="Genomic_DNA"/>
</dbReference>
<dbReference type="KEGG" id="sqz:FQU76_18605"/>
<sequence length="74" mass="8474">MRTTPVTPAEADAWITTLHRHGHLHHAERGPDGTWTVRRTAASRPWTLHHPALALDYAAEILRDLRRTAPEPRR</sequence>
<keyword evidence="2" id="KW-1185">Reference proteome</keyword>
<dbReference type="AlphaFoldDB" id="A0A5B8IHN9"/>
<protein>
    <submittedName>
        <fullName evidence="1">Uncharacterized protein</fullName>
    </submittedName>
</protein>
<accession>A0A5B8IHN9</accession>
<reference evidence="1 2" key="1">
    <citation type="submission" date="2019-07" db="EMBL/GenBank/DDBJ databases">
        <authorList>
            <person name="Zhu P."/>
        </authorList>
    </citation>
    <scope>NUCLEOTIDE SEQUENCE [LARGE SCALE GENOMIC DNA]</scope>
    <source>
        <strain evidence="1 2">SSL-25</strain>
    </source>
</reference>
<evidence type="ECO:0000313" key="1">
    <source>
        <dbReference type="EMBL" id="QDY78168.1"/>
    </source>
</evidence>
<dbReference type="RefSeq" id="WP_146481488.1">
    <property type="nucleotide sequence ID" value="NZ_CP042266.1"/>
</dbReference>
<evidence type="ECO:0000313" key="2">
    <source>
        <dbReference type="Proteomes" id="UP000320580"/>
    </source>
</evidence>
<gene>
    <name evidence="1" type="ORF">FQU76_18605</name>
</gene>